<dbReference type="Proteomes" id="UP000198372">
    <property type="component" value="Unassembled WGS sequence"/>
</dbReference>
<dbReference type="InterPro" id="IPR012337">
    <property type="entry name" value="RNaseH-like_sf"/>
</dbReference>
<sequence length="263" mass="29746">MKLVYLEDWQCIEIAAEVDSWQMLEKDDQGSVSKRRTTPREFDIGQSHCTLAHGGSVTTLQLFRRHFWCPSMPRDVRDYCRSCQELAAIDFVTGFTQVMHPCQLIGQTLVVTDVFSKMVHLIPLPVSATAFDVAESYYDEAYRLHGAQDSIISDTNPKFNGAFWRALHKKIGTSLRMATPDHPGQMAQAKAKSGMCHKRFVFSLTTVREIGFSTYRSGVRDVFGVAISHGRQRLITGARIDQTIQANMHRRSNSAEFREGPKV</sequence>
<dbReference type="PANTHER" id="PTHR35046:SF26">
    <property type="entry name" value="RNA-DIRECTED DNA POLYMERASE"/>
    <property type="match status" value="1"/>
</dbReference>
<dbReference type="Pfam" id="PF17921">
    <property type="entry name" value="Integrase_H2C2"/>
    <property type="match status" value="1"/>
</dbReference>
<dbReference type="AlphaFoldDB" id="A0A238FE10"/>
<dbReference type="InterPro" id="IPR041588">
    <property type="entry name" value="Integrase_H2C2"/>
</dbReference>
<evidence type="ECO:0000313" key="4">
    <source>
        <dbReference type="Proteomes" id="UP000198372"/>
    </source>
</evidence>
<evidence type="ECO:0000256" key="1">
    <source>
        <dbReference type="ARBA" id="ARBA00022884"/>
    </source>
</evidence>
<organism evidence="3 4">
    <name type="scientific">Microbotryum intermedium</name>
    <dbReference type="NCBI Taxonomy" id="269621"/>
    <lineage>
        <taxon>Eukaryota</taxon>
        <taxon>Fungi</taxon>
        <taxon>Dikarya</taxon>
        <taxon>Basidiomycota</taxon>
        <taxon>Pucciniomycotina</taxon>
        <taxon>Microbotryomycetes</taxon>
        <taxon>Microbotryales</taxon>
        <taxon>Microbotryaceae</taxon>
        <taxon>Microbotryum</taxon>
    </lineage>
</organism>
<keyword evidence="1" id="KW-0694">RNA-binding</keyword>
<name>A0A238FE10_9BASI</name>
<dbReference type="SUPFAM" id="SSF53098">
    <property type="entry name" value="Ribonuclease H-like"/>
    <property type="match status" value="1"/>
</dbReference>
<gene>
    <name evidence="3" type="ORF">BQ2448_4754</name>
</gene>
<dbReference type="EMBL" id="FMSP01000008">
    <property type="protein sequence ID" value="SCV72060.1"/>
    <property type="molecule type" value="Genomic_DNA"/>
</dbReference>
<keyword evidence="4" id="KW-1185">Reference proteome</keyword>
<reference evidence="4" key="1">
    <citation type="submission" date="2016-09" db="EMBL/GenBank/DDBJ databases">
        <authorList>
            <person name="Jeantristanb JTB J.-T."/>
            <person name="Ricardo R."/>
        </authorList>
    </citation>
    <scope>NUCLEOTIDE SEQUENCE [LARGE SCALE GENOMIC DNA]</scope>
</reference>
<dbReference type="PANTHER" id="PTHR35046">
    <property type="entry name" value="ZINC KNUCKLE (CCHC-TYPE) FAMILY PROTEIN"/>
    <property type="match status" value="1"/>
</dbReference>
<protein>
    <submittedName>
        <fullName evidence="3">BQ2448_4754 protein</fullName>
    </submittedName>
</protein>
<dbReference type="OrthoDB" id="2273864at2759"/>
<evidence type="ECO:0000313" key="3">
    <source>
        <dbReference type="EMBL" id="SCV72060.1"/>
    </source>
</evidence>
<dbReference type="GO" id="GO:0003723">
    <property type="term" value="F:RNA binding"/>
    <property type="evidence" value="ECO:0007669"/>
    <property type="project" value="UniProtKB-KW"/>
</dbReference>
<evidence type="ECO:0000259" key="2">
    <source>
        <dbReference type="PROSITE" id="PS50994"/>
    </source>
</evidence>
<dbReference type="PROSITE" id="PS50994">
    <property type="entry name" value="INTEGRASE"/>
    <property type="match status" value="1"/>
</dbReference>
<dbReference type="Gene3D" id="1.10.340.70">
    <property type="match status" value="1"/>
</dbReference>
<dbReference type="InterPro" id="IPR036397">
    <property type="entry name" value="RNaseH_sf"/>
</dbReference>
<feature type="domain" description="Integrase catalytic" evidence="2">
    <location>
        <begin position="69"/>
        <end position="190"/>
    </location>
</feature>
<accession>A0A238FE10</accession>
<proteinExistence type="predicted"/>
<dbReference type="GO" id="GO:0005634">
    <property type="term" value="C:nucleus"/>
    <property type="evidence" value="ECO:0007669"/>
    <property type="project" value="UniProtKB-ARBA"/>
</dbReference>
<dbReference type="InterPro" id="IPR001584">
    <property type="entry name" value="Integrase_cat-core"/>
</dbReference>
<dbReference type="GO" id="GO:0015074">
    <property type="term" value="P:DNA integration"/>
    <property type="evidence" value="ECO:0007669"/>
    <property type="project" value="InterPro"/>
</dbReference>
<dbReference type="Gene3D" id="3.30.420.10">
    <property type="entry name" value="Ribonuclease H-like superfamily/Ribonuclease H"/>
    <property type="match status" value="1"/>
</dbReference>
<dbReference type="STRING" id="269621.A0A238FE10"/>